<dbReference type="AlphaFoldDB" id="A0A1B6QA83"/>
<sequence>MNRNSPASRERSPPPHPTSFVLDSIPFHSPTRQAMANGGAEASGSGPAAGPLRPQTQRRAGGDPLLVVCRCFGVVTAAVALLCVAANVLSAVYSFRGGADIIGGVFRCYAVVFSVFVAVLETEWAPIIRLWKIFEYLPARGMLQIFVAIMTKAYPNVERNELILLQEIATYMLLACGAVYIIAGILCLGVLKRSRQHKATSQEQAVKDLEELEKRREELESLLIAERPETA</sequence>
<dbReference type="Proteomes" id="UP000000768">
    <property type="component" value="Chromosome 2"/>
</dbReference>
<accession>A0A1B6QA83</accession>
<evidence type="ECO:0000256" key="2">
    <source>
        <dbReference type="SAM" id="Phobius"/>
    </source>
</evidence>
<gene>
    <name evidence="3" type="ORF">SORBI_3002G097000</name>
</gene>
<feature type="transmembrane region" description="Helical" evidence="2">
    <location>
        <begin position="133"/>
        <end position="151"/>
    </location>
</feature>
<feature type="compositionally biased region" description="Low complexity" evidence="1">
    <location>
        <begin position="36"/>
        <end position="51"/>
    </location>
</feature>
<reference evidence="4" key="2">
    <citation type="journal article" date="2018" name="Plant J.">
        <title>The Sorghum bicolor reference genome: improved assembly, gene annotations, a transcriptome atlas, and signatures of genome organization.</title>
        <authorList>
            <person name="McCormick R.F."/>
            <person name="Truong S.K."/>
            <person name="Sreedasyam A."/>
            <person name="Jenkins J."/>
            <person name="Shu S."/>
            <person name="Sims D."/>
            <person name="Kennedy M."/>
            <person name="Amirebrahimi M."/>
            <person name="Weers B.D."/>
            <person name="McKinley B."/>
            <person name="Mattison A."/>
            <person name="Morishige D.T."/>
            <person name="Grimwood J."/>
            <person name="Schmutz J."/>
            <person name="Mullet J.E."/>
        </authorList>
    </citation>
    <scope>NUCLEOTIDE SEQUENCE [LARGE SCALE GENOMIC DNA]</scope>
    <source>
        <strain evidence="4">cv. BTx623</strain>
    </source>
</reference>
<dbReference type="EMBL" id="CM000761">
    <property type="protein sequence ID" value="KXG34826.1"/>
    <property type="molecule type" value="Genomic_DNA"/>
</dbReference>
<feature type="region of interest" description="Disordered" evidence="1">
    <location>
        <begin position="1"/>
        <end position="55"/>
    </location>
</feature>
<dbReference type="Gramene" id="KXG34826">
    <property type="protein sequence ID" value="KXG34826"/>
    <property type="gene ID" value="SORBI_3002G097000"/>
</dbReference>
<keyword evidence="2" id="KW-1133">Transmembrane helix</keyword>
<evidence type="ECO:0000256" key="1">
    <source>
        <dbReference type="SAM" id="MobiDB-lite"/>
    </source>
</evidence>
<feature type="transmembrane region" description="Helical" evidence="2">
    <location>
        <begin position="171"/>
        <end position="191"/>
    </location>
</feature>
<keyword evidence="2" id="KW-0812">Transmembrane</keyword>
<reference evidence="3 4" key="1">
    <citation type="journal article" date="2009" name="Nature">
        <title>The Sorghum bicolor genome and the diversification of grasses.</title>
        <authorList>
            <person name="Paterson A.H."/>
            <person name="Bowers J.E."/>
            <person name="Bruggmann R."/>
            <person name="Dubchak I."/>
            <person name="Grimwood J."/>
            <person name="Gundlach H."/>
            <person name="Haberer G."/>
            <person name="Hellsten U."/>
            <person name="Mitros T."/>
            <person name="Poliakov A."/>
            <person name="Schmutz J."/>
            <person name="Spannagl M."/>
            <person name="Tang H."/>
            <person name="Wang X."/>
            <person name="Wicker T."/>
            <person name="Bharti A.K."/>
            <person name="Chapman J."/>
            <person name="Feltus F.A."/>
            <person name="Gowik U."/>
            <person name="Grigoriev I.V."/>
            <person name="Lyons E."/>
            <person name="Maher C.A."/>
            <person name="Martis M."/>
            <person name="Narechania A."/>
            <person name="Otillar R.P."/>
            <person name="Penning B.W."/>
            <person name="Salamov A.A."/>
            <person name="Wang Y."/>
            <person name="Zhang L."/>
            <person name="Carpita N.C."/>
            <person name="Freeling M."/>
            <person name="Gingle A.R."/>
            <person name="Hash C.T."/>
            <person name="Keller B."/>
            <person name="Klein P."/>
            <person name="Kresovich S."/>
            <person name="McCann M.C."/>
            <person name="Ming R."/>
            <person name="Peterson D.G."/>
            <person name="Mehboob-ur-Rahman"/>
            <person name="Ware D."/>
            <person name="Westhoff P."/>
            <person name="Mayer K.F."/>
            <person name="Messing J."/>
            <person name="Rokhsar D.S."/>
        </authorList>
    </citation>
    <scope>NUCLEOTIDE SEQUENCE [LARGE SCALE GENOMIC DNA]</scope>
    <source>
        <strain evidence="4">cv. BTx623</strain>
    </source>
</reference>
<name>A0A1B6QA83_SORBI</name>
<keyword evidence="4" id="KW-1185">Reference proteome</keyword>
<dbReference type="STRING" id="4558.A0A1B6QA83"/>
<feature type="transmembrane region" description="Helical" evidence="2">
    <location>
        <begin position="101"/>
        <end position="121"/>
    </location>
</feature>
<protein>
    <submittedName>
        <fullName evidence="3">Uncharacterized protein</fullName>
    </submittedName>
</protein>
<keyword evidence="2" id="KW-0472">Membrane</keyword>
<dbReference type="OrthoDB" id="206313at2759"/>
<evidence type="ECO:0000313" key="4">
    <source>
        <dbReference type="Proteomes" id="UP000000768"/>
    </source>
</evidence>
<dbReference type="InParanoid" id="A0A1B6QA83"/>
<dbReference type="PANTHER" id="PTHR34965">
    <property type="entry name" value="OS07G0118300 PROTEIN"/>
    <property type="match status" value="1"/>
</dbReference>
<evidence type="ECO:0000313" key="3">
    <source>
        <dbReference type="EMBL" id="KXG34826.1"/>
    </source>
</evidence>
<dbReference type="OMA" id="CYMLLAC"/>
<organism evidence="3 4">
    <name type="scientific">Sorghum bicolor</name>
    <name type="common">Sorghum</name>
    <name type="synonym">Sorghum vulgare</name>
    <dbReference type="NCBI Taxonomy" id="4558"/>
    <lineage>
        <taxon>Eukaryota</taxon>
        <taxon>Viridiplantae</taxon>
        <taxon>Streptophyta</taxon>
        <taxon>Embryophyta</taxon>
        <taxon>Tracheophyta</taxon>
        <taxon>Spermatophyta</taxon>
        <taxon>Magnoliopsida</taxon>
        <taxon>Liliopsida</taxon>
        <taxon>Poales</taxon>
        <taxon>Poaceae</taxon>
        <taxon>PACMAD clade</taxon>
        <taxon>Panicoideae</taxon>
        <taxon>Andropogonodae</taxon>
        <taxon>Andropogoneae</taxon>
        <taxon>Sorghinae</taxon>
        <taxon>Sorghum</taxon>
    </lineage>
</organism>
<dbReference type="eggNOG" id="ENOG502RXY3">
    <property type="taxonomic scope" value="Eukaryota"/>
</dbReference>
<proteinExistence type="predicted"/>
<dbReference type="PANTHER" id="PTHR34965:SF2">
    <property type="entry name" value="VACUOLE MEMBRANE PROTEIN KMS1"/>
    <property type="match status" value="1"/>
</dbReference>
<feature type="transmembrane region" description="Helical" evidence="2">
    <location>
        <begin position="65"/>
        <end position="89"/>
    </location>
</feature>